<dbReference type="Pfam" id="PF01425">
    <property type="entry name" value="Amidase"/>
    <property type="match status" value="3"/>
</dbReference>
<dbReference type="GO" id="GO:0016787">
    <property type="term" value="F:hydrolase activity"/>
    <property type="evidence" value="ECO:0007669"/>
    <property type="project" value="UniProtKB-KW"/>
</dbReference>
<comment type="caution">
    <text evidence="4">The sequence shown here is derived from an EMBL/GenBank/DDBJ whole genome shotgun (WGS) entry which is preliminary data.</text>
</comment>
<dbReference type="Proteomes" id="UP001166286">
    <property type="component" value="Unassembled WGS sequence"/>
</dbReference>
<evidence type="ECO:0000313" key="4">
    <source>
        <dbReference type="EMBL" id="KAK0512126.1"/>
    </source>
</evidence>
<feature type="domain" description="Amidase" evidence="3">
    <location>
        <begin position="25"/>
        <end position="159"/>
    </location>
</feature>
<organism evidence="4 5">
    <name type="scientific">Cladonia borealis</name>
    <dbReference type="NCBI Taxonomy" id="184061"/>
    <lineage>
        <taxon>Eukaryota</taxon>
        <taxon>Fungi</taxon>
        <taxon>Dikarya</taxon>
        <taxon>Ascomycota</taxon>
        <taxon>Pezizomycotina</taxon>
        <taxon>Lecanoromycetes</taxon>
        <taxon>OSLEUM clade</taxon>
        <taxon>Lecanoromycetidae</taxon>
        <taxon>Lecanorales</taxon>
        <taxon>Lecanorineae</taxon>
        <taxon>Cladoniaceae</taxon>
        <taxon>Cladonia</taxon>
    </lineage>
</organism>
<proteinExistence type="inferred from homology"/>
<dbReference type="SUPFAM" id="SSF75304">
    <property type="entry name" value="Amidase signature (AS) enzymes"/>
    <property type="match status" value="1"/>
</dbReference>
<accession>A0AA39UA64</accession>
<keyword evidence="2" id="KW-0378">Hydrolase</keyword>
<dbReference type="AlphaFoldDB" id="A0AA39UA64"/>
<dbReference type="PANTHER" id="PTHR46072:SF8">
    <property type="entry name" value="AMIDASE DOMAIN-CONTAINING PROTEIN"/>
    <property type="match status" value="1"/>
</dbReference>
<sequence length="461" mass="51509">MQIFQESWEITASRKDQIPTHTAVEFVQAYCKTAAIAQQINNCLHEIMFDKALNTAQELDKYRKETGSVKGPLHGLPISLKDQFHVEGYDTTMGYVGWVGTYEDDRNPTKVHKVNSQSVEELLSLGAVLYCKTSLPQTLLLGETVNNIIGTTLNPLRRSWHGYRWLCPDPGKLLWNPLRNVADLFGSTQNPGQDTYASSVGVMGTTIDAVKLVMSSILSTEPWLRDPGVIRMPWNFEMEKSTIARAKPDGSANQDLPFKFGVFWTDGVVGPQPLIRRGLRLLHDLLKSKGHKVVDWNPPSQSTAKEVHAAFLKADGAHDVQKQLQLSGEPLVPLLRNSFQLHYWNSTASEDGQIVDAVIMSVAPYAAVIPGKFYHPAYTECINLMDYSVAVIPVTKADKSIDLFDNDYTPLNEKDKRNRKSYDPEIYDGAPVGLQIVARKHEEEKVWANAKIVDSALKTMG</sequence>
<feature type="domain" description="Amidase" evidence="3">
    <location>
        <begin position="355"/>
        <end position="446"/>
    </location>
</feature>
<dbReference type="InterPro" id="IPR023631">
    <property type="entry name" value="Amidase_dom"/>
</dbReference>
<feature type="domain" description="Amidase" evidence="3">
    <location>
        <begin position="193"/>
        <end position="325"/>
    </location>
</feature>
<evidence type="ECO:0000256" key="1">
    <source>
        <dbReference type="ARBA" id="ARBA00009199"/>
    </source>
</evidence>
<reference evidence="4" key="1">
    <citation type="submission" date="2023-03" db="EMBL/GenBank/DDBJ databases">
        <title>Complete genome of Cladonia borealis.</title>
        <authorList>
            <person name="Park H."/>
        </authorList>
    </citation>
    <scope>NUCLEOTIDE SEQUENCE</scope>
    <source>
        <strain evidence="4">ANT050790</strain>
    </source>
</reference>
<dbReference type="PANTHER" id="PTHR46072">
    <property type="entry name" value="AMIDASE-RELATED-RELATED"/>
    <property type="match status" value="1"/>
</dbReference>
<dbReference type="EMBL" id="JAFEKC020000011">
    <property type="protein sequence ID" value="KAK0512126.1"/>
    <property type="molecule type" value="Genomic_DNA"/>
</dbReference>
<protein>
    <recommendedName>
        <fullName evidence="3">Amidase domain-containing protein</fullName>
    </recommendedName>
</protein>
<evidence type="ECO:0000256" key="2">
    <source>
        <dbReference type="ARBA" id="ARBA00022801"/>
    </source>
</evidence>
<keyword evidence="5" id="KW-1185">Reference proteome</keyword>
<comment type="similarity">
    <text evidence="1">Belongs to the amidase family.</text>
</comment>
<gene>
    <name evidence="4" type="ORF">JMJ35_005254</name>
</gene>
<name>A0AA39UA64_9LECA</name>
<evidence type="ECO:0000259" key="3">
    <source>
        <dbReference type="Pfam" id="PF01425"/>
    </source>
</evidence>
<dbReference type="InterPro" id="IPR036928">
    <property type="entry name" value="AS_sf"/>
</dbReference>
<evidence type="ECO:0000313" key="5">
    <source>
        <dbReference type="Proteomes" id="UP001166286"/>
    </source>
</evidence>
<dbReference type="Gene3D" id="3.90.1300.10">
    <property type="entry name" value="Amidase signature (AS) domain"/>
    <property type="match status" value="2"/>
</dbReference>